<dbReference type="InterPro" id="IPR000716">
    <property type="entry name" value="Thyroglobulin_1"/>
</dbReference>
<evidence type="ECO:0000256" key="2">
    <source>
        <dbReference type="ARBA" id="ARBA00022525"/>
    </source>
</evidence>
<dbReference type="SUPFAM" id="SSF57610">
    <property type="entry name" value="Thyroglobulin type-1 domain"/>
    <property type="match status" value="2"/>
</dbReference>
<dbReference type="EMBL" id="HADW01000309">
    <property type="protein sequence ID" value="SBP01709.1"/>
    <property type="molecule type" value="Transcribed_RNA"/>
</dbReference>
<feature type="non-terminal residue" evidence="8">
    <location>
        <position position="111"/>
    </location>
</feature>
<reference evidence="8" key="1">
    <citation type="submission" date="2016-05" db="EMBL/GenBank/DDBJ databases">
        <authorList>
            <person name="Lavstsen T."/>
            <person name="Jespersen J.S."/>
        </authorList>
    </citation>
    <scope>NUCLEOTIDE SEQUENCE</scope>
    <source>
        <tissue evidence="8">Brain</tissue>
    </source>
</reference>
<accession>A0A1A7W841</accession>
<dbReference type="PROSITE" id="PS51162">
    <property type="entry name" value="THYROGLOBULIN_1_2"/>
    <property type="match status" value="2"/>
</dbReference>
<protein>
    <recommendedName>
        <fullName evidence="7">Thyroglobulin type-1 domain-containing protein</fullName>
    </recommendedName>
</protein>
<feature type="signal peptide" evidence="6">
    <location>
        <begin position="1"/>
        <end position="16"/>
    </location>
</feature>
<keyword evidence="3" id="KW-0677">Repeat</keyword>
<dbReference type="Pfam" id="PF00086">
    <property type="entry name" value="Thyroglobulin_1"/>
    <property type="match status" value="2"/>
</dbReference>
<evidence type="ECO:0000256" key="1">
    <source>
        <dbReference type="ARBA" id="ARBA00004613"/>
    </source>
</evidence>
<keyword evidence="6" id="KW-0732">Signal</keyword>
<dbReference type="GO" id="GO:0007160">
    <property type="term" value="P:cell-matrix adhesion"/>
    <property type="evidence" value="ECO:0007669"/>
    <property type="project" value="TreeGrafter"/>
</dbReference>
<sequence length="111" mass="12030">MKLFVVVVILLYGGLCKEQKENCKQLPGAFCPECDSRQCSRSTGYCWCGNSTTGIPINSTETPPGTPPVNCGGVCKKQQKNCKPIPGAFCPQCDSKGNFLPRQCWPSTGYC</sequence>
<comment type="subcellular location">
    <subcellularLocation>
        <location evidence="1">Secreted</location>
    </subcellularLocation>
</comment>
<evidence type="ECO:0000259" key="7">
    <source>
        <dbReference type="PROSITE" id="PS51162"/>
    </source>
</evidence>
<feature type="disulfide bond" evidence="5">
    <location>
        <begin position="104"/>
        <end position="111"/>
    </location>
</feature>
<reference evidence="8" key="2">
    <citation type="submission" date="2016-06" db="EMBL/GenBank/DDBJ databases">
        <title>The genome of a short-lived fish provides insights into sex chromosome evolution and the genetic control of aging.</title>
        <authorList>
            <person name="Reichwald K."/>
            <person name="Felder M."/>
            <person name="Petzold A."/>
            <person name="Koch P."/>
            <person name="Groth M."/>
            <person name="Platzer M."/>
        </authorList>
    </citation>
    <scope>NUCLEOTIDE SEQUENCE</scope>
    <source>
        <tissue evidence="8">Brain</tissue>
    </source>
</reference>
<comment type="caution">
    <text evidence="5">Lacks conserved residue(s) required for the propagation of feature annotation.</text>
</comment>
<evidence type="ECO:0000313" key="8">
    <source>
        <dbReference type="EMBL" id="SBP01709.1"/>
    </source>
</evidence>
<feature type="disulfide bond" evidence="5">
    <location>
        <begin position="39"/>
        <end position="46"/>
    </location>
</feature>
<evidence type="ECO:0000256" key="6">
    <source>
        <dbReference type="SAM" id="SignalP"/>
    </source>
</evidence>
<dbReference type="InterPro" id="IPR051950">
    <property type="entry name" value="Dev_reg/Prot_inhib"/>
</dbReference>
<gene>
    <name evidence="8" type="primary">Nfu_g_1_019235</name>
</gene>
<feature type="chain" id="PRO_5008362091" description="Thyroglobulin type-1 domain-containing protein" evidence="6">
    <location>
        <begin position="17"/>
        <end position="111"/>
    </location>
</feature>
<dbReference type="Gene3D" id="4.10.800.10">
    <property type="entry name" value="Thyroglobulin type-1"/>
    <property type="match status" value="2"/>
</dbReference>
<organism evidence="8">
    <name type="scientific">Iconisemion striatum</name>
    <dbReference type="NCBI Taxonomy" id="60296"/>
    <lineage>
        <taxon>Eukaryota</taxon>
        <taxon>Metazoa</taxon>
        <taxon>Chordata</taxon>
        <taxon>Craniata</taxon>
        <taxon>Vertebrata</taxon>
        <taxon>Euteleostomi</taxon>
        <taxon>Actinopterygii</taxon>
        <taxon>Neopterygii</taxon>
        <taxon>Teleostei</taxon>
        <taxon>Neoteleostei</taxon>
        <taxon>Acanthomorphata</taxon>
        <taxon>Ovalentaria</taxon>
        <taxon>Atherinomorphae</taxon>
        <taxon>Cyprinodontiformes</taxon>
        <taxon>Nothobranchiidae</taxon>
        <taxon>Iconisemion</taxon>
    </lineage>
</organism>
<dbReference type="AlphaFoldDB" id="A0A1A7W841"/>
<dbReference type="GO" id="GO:0005615">
    <property type="term" value="C:extracellular space"/>
    <property type="evidence" value="ECO:0007669"/>
    <property type="project" value="TreeGrafter"/>
</dbReference>
<dbReference type="PANTHER" id="PTHR12352:SF3">
    <property type="entry name" value="NIDOGEN-2"/>
    <property type="match status" value="1"/>
</dbReference>
<keyword evidence="4 5" id="KW-1015">Disulfide bond</keyword>
<keyword evidence="2" id="KW-0964">Secreted</keyword>
<name>A0A1A7W841_9TELE</name>
<proteinExistence type="predicted"/>
<evidence type="ECO:0000256" key="5">
    <source>
        <dbReference type="PROSITE-ProRule" id="PRU00500"/>
    </source>
</evidence>
<evidence type="ECO:0000256" key="4">
    <source>
        <dbReference type="ARBA" id="ARBA00023157"/>
    </source>
</evidence>
<dbReference type="GO" id="GO:0005604">
    <property type="term" value="C:basement membrane"/>
    <property type="evidence" value="ECO:0007669"/>
    <property type="project" value="TreeGrafter"/>
</dbReference>
<dbReference type="PANTHER" id="PTHR12352">
    <property type="entry name" value="SECRETED MODULAR CALCIUM-BINDING PROTEIN"/>
    <property type="match status" value="1"/>
</dbReference>
<feature type="domain" description="Thyroglobulin type-1" evidence="7">
    <location>
        <begin position="72"/>
        <end position="111"/>
    </location>
</feature>
<evidence type="ECO:0000256" key="3">
    <source>
        <dbReference type="ARBA" id="ARBA00022737"/>
    </source>
</evidence>
<feature type="domain" description="Thyroglobulin type-1" evidence="7">
    <location>
        <begin position="13"/>
        <end position="71"/>
    </location>
</feature>
<dbReference type="InterPro" id="IPR036857">
    <property type="entry name" value="Thyroglobulin_1_sf"/>
</dbReference>